<keyword evidence="2" id="KW-1185">Reference proteome</keyword>
<reference evidence="1 2" key="1">
    <citation type="submission" date="2018-02" db="EMBL/GenBank/DDBJ databases">
        <title>The genomes of Aspergillus section Nigri reveals drivers in fungal speciation.</title>
        <authorList>
            <consortium name="DOE Joint Genome Institute"/>
            <person name="Vesth T.C."/>
            <person name="Nybo J."/>
            <person name="Theobald S."/>
            <person name="Brandl J."/>
            <person name="Frisvad J.C."/>
            <person name="Nielsen K.F."/>
            <person name="Lyhne E.K."/>
            <person name="Kogle M.E."/>
            <person name="Kuo A."/>
            <person name="Riley R."/>
            <person name="Clum A."/>
            <person name="Nolan M."/>
            <person name="Lipzen A."/>
            <person name="Salamov A."/>
            <person name="Henrissat B."/>
            <person name="Wiebenga A."/>
            <person name="De vries R.P."/>
            <person name="Grigoriev I.V."/>
            <person name="Mortensen U.H."/>
            <person name="Andersen M.R."/>
            <person name="Baker S.E."/>
        </authorList>
    </citation>
    <scope>NUCLEOTIDE SEQUENCE [LARGE SCALE GENOMIC DNA]</scope>
    <source>
        <strain evidence="1 2">CBS 313.89</strain>
    </source>
</reference>
<dbReference type="OrthoDB" id="4358152at2759"/>
<gene>
    <name evidence="1" type="ORF">BO72DRAFT_500335</name>
</gene>
<dbReference type="EMBL" id="KZ824683">
    <property type="protein sequence ID" value="RAK73209.1"/>
    <property type="molecule type" value="Genomic_DNA"/>
</dbReference>
<accession>A0A8G1RH97</accession>
<organism evidence="1 2">
    <name type="scientific">Aspergillus fijiensis CBS 313.89</name>
    <dbReference type="NCBI Taxonomy" id="1448319"/>
    <lineage>
        <taxon>Eukaryota</taxon>
        <taxon>Fungi</taxon>
        <taxon>Dikarya</taxon>
        <taxon>Ascomycota</taxon>
        <taxon>Pezizomycotina</taxon>
        <taxon>Eurotiomycetes</taxon>
        <taxon>Eurotiomycetidae</taxon>
        <taxon>Eurotiales</taxon>
        <taxon>Aspergillaceae</taxon>
        <taxon>Aspergillus</taxon>
    </lineage>
</organism>
<sequence length="471" mass="54499">MITLQTYNVYRRPREFARMDTFDRVPRESLVEIVKTAADWVTLEDLIVDLTQLTPLFEPGNKPDSPADPEAMALVRHILEHNSIMSYDYLERYFMVCVELRGPIPHTSLYDFVDKTSFDLQSSKHGHRLSMSTATRASLRAVVNIAANIQRLACMCLTTLRARLQAILPQYFKDIREMPSLVPRKLRDVGAFSWIEEYRVYRALWHLQAFSDFLQVAVQLRWTDERVLSLQRDHLHWSGLCRQEPYTAEDDTEWETLCKNTAAWEEICEVSECLESLYAGSPDLCTTYSPQAPSEDEDKFVPECFDLDRKYRIHANHKVFLLERLPNAFRCPAGPFEVWSPPAQPREGDLLHELWGQSGEHTAHHEVLDFVYAWRLLQEDGDPAACYNIAPGSFRALGMGLWDYWRLFELGLHEVWPDRGSTALTTPDGDVRIWAHPRPVNLFLSDRAHKWHLLLGAWEALFPAPVEVVEV</sequence>
<evidence type="ECO:0000313" key="2">
    <source>
        <dbReference type="Proteomes" id="UP000249789"/>
    </source>
</evidence>
<dbReference type="RefSeq" id="XP_040797219.1">
    <property type="nucleotide sequence ID" value="XM_040948900.1"/>
</dbReference>
<evidence type="ECO:0000313" key="1">
    <source>
        <dbReference type="EMBL" id="RAK73209.1"/>
    </source>
</evidence>
<dbReference type="VEuPathDB" id="FungiDB:BO72DRAFT_500335"/>
<proteinExistence type="predicted"/>
<protein>
    <submittedName>
        <fullName evidence="1">Uncharacterized protein</fullName>
    </submittedName>
</protein>
<dbReference type="GeneID" id="63866233"/>
<dbReference type="AlphaFoldDB" id="A0A8G1RH97"/>
<dbReference type="Proteomes" id="UP000249789">
    <property type="component" value="Unassembled WGS sequence"/>
</dbReference>
<name>A0A8G1RH97_9EURO</name>